<dbReference type="InterPro" id="IPR014284">
    <property type="entry name" value="RNA_pol_sigma-70_dom"/>
</dbReference>
<evidence type="ECO:0000313" key="5">
    <source>
        <dbReference type="EMBL" id="QDS88446.1"/>
    </source>
</evidence>
<dbReference type="InterPro" id="IPR039425">
    <property type="entry name" value="RNA_pol_sigma-70-like"/>
</dbReference>
<dbReference type="AlphaFoldDB" id="A0A517M0R1"/>
<gene>
    <name evidence="5" type="ORF">EC9_26370</name>
</gene>
<dbReference type="Pfam" id="PF07638">
    <property type="entry name" value="Sigma70_ECF"/>
    <property type="match status" value="1"/>
</dbReference>
<evidence type="ECO:0000313" key="6">
    <source>
        <dbReference type="Proteomes" id="UP000319557"/>
    </source>
</evidence>
<keyword evidence="6" id="KW-1185">Reference proteome</keyword>
<dbReference type="EMBL" id="CP036261">
    <property type="protein sequence ID" value="QDS88446.1"/>
    <property type="molecule type" value="Genomic_DNA"/>
</dbReference>
<dbReference type="KEGG" id="ruv:EC9_26370"/>
<organism evidence="5 6">
    <name type="scientific">Rosistilla ulvae</name>
    <dbReference type="NCBI Taxonomy" id="1930277"/>
    <lineage>
        <taxon>Bacteria</taxon>
        <taxon>Pseudomonadati</taxon>
        <taxon>Planctomycetota</taxon>
        <taxon>Planctomycetia</taxon>
        <taxon>Pirellulales</taxon>
        <taxon>Pirellulaceae</taxon>
        <taxon>Rosistilla</taxon>
    </lineage>
</organism>
<keyword evidence="3" id="KW-0804">Transcription</keyword>
<sequence length="221" mass="25125">MRYDLHNAWYRRRNRVVPAPANVWRSFAIGYDGGMNSDVTNILEAIDNGDQQAAEQLLPIVYQELRRLAASRMTREKAGHTLQPTALVHEAFMRLVGGTDRQKWNGREHFFAAAAESMRRILIESARRRNAEKRGGGMVRADLGENDAAVCPQDDETLLALNEALIKLQDHDARLAKLVELRYFTGMTIDETAVVLGVSSRTVKRNWTYARAWLRNQMDGE</sequence>
<protein>
    <submittedName>
        <fullName evidence="5">RNA polymerase sigma factor SigM</fullName>
    </submittedName>
</protein>
<proteinExistence type="predicted"/>
<dbReference type="GO" id="GO:0016987">
    <property type="term" value="F:sigma factor activity"/>
    <property type="evidence" value="ECO:0007669"/>
    <property type="project" value="UniProtKB-KW"/>
</dbReference>
<dbReference type="Gene3D" id="1.10.10.10">
    <property type="entry name" value="Winged helix-like DNA-binding domain superfamily/Winged helix DNA-binding domain"/>
    <property type="match status" value="1"/>
</dbReference>
<dbReference type="InterPro" id="IPR053812">
    <property type="entry name" value="HTH_Sigma70_ECF-like"/>
</dbReference>
<dbReference type="NCBIfam" id="TIGR02937">
    <property type="entry name" value="sigma70-ECF"/>
    <property type="match status" value="1"/>
</dbReference>
<evidence type="ECO:0000256" key="2">
    <source>
        <dbReference type="ARBA" id="ARBA00023082"/>
    </source>
</evidence>
<dbReference type="PANTHER" id="PTHR43133">
    <property type="entry name" value="RNA POLYMERASE ECF-TYPE SIGMA FACTO"/>
    <property type="match status" value="1"/>
</dbReference>
<keyword evidence="2" id="KW-0731">Sigma factor</keyword>
<evidence type="ECO:0000259" key="4">
    <source>
        <dbReference type="Pfam" id="PF07638"/>
    </source>
</evidence>
<dbReference type="NCBIfam" id="TIGR02999">
    <property type="entry name" value="Sig-70_X6"/>
    <property type="match status" value="1"/>
</dbReference>
<keyword evidence="1" id="KW-0805">Transcription regulation</keyword>
<dbReference type="SUPFAM" id="SSF88659">
    <property type="entry name" value="Sigma3 and sigma4 domains of RNA polymerase sigma factors"/>
    <property type="match status" value="1"/>
</dbReference>
<dbReference type="GO" id="GO:0006352">
    <property type="term" value="P:DNA-templated transcription initiation"/>
    <property type="evidence" value="ECO:0007669"/>
    <property type="project" value="InterPro"/>
</dbReference>
<dbReference type="Proteomes" id="UP000319557">
    <property type="component" value="Chromosome"/>
</dbReference>
<feature type="domain" description="RNA polymerase sigma-70 ECF-like HTH" evidence="4">
    <location>
        <begin position="37"/>
        <end position="219"/>
    </location>
</feature>
<dbReference type="InterPro" id="IPR011517">
    <property type="entry name" value="RNA_pol_sigma70_ECF-like"/>
</dbReference>
<dbReference type="InterPro" id="IPR036388">
    <property type="entry name" value="WH-like_DNA-bd_sf"/>
</dbReference>
<dbReference type="InterPro" id="IPR013324">
    <property type="entry name" value="RNA_pol_sigma_r3/r4-like"/>
</dbReference>
<reference evidence="5 6" key="1">
    <citation type="submission" date="2019-02" db="EMBL/GenBank/DDBJ databases">
        <title>Deep-cultivation of Planctomycetes and their phenomic and genomic characterization uncovers novel biology.</title>
        <authorList>
            <person name="Wiegand S."/>
            <person name="Jogler M."/>
            <person name="Boedeker C."/>
            <person name="Pinto D."/>
            <person name="Vollmers J."/>
            <person name="Rivas-Marin E."/>
            <person name="Kohn T."/>
            <person name="Peeters S.H."/>
            <person name="Heuer A."/>
            <person name="Rast P."/>
            <person name="Oberbeckmann S."/>
            <person name="Bunk B."/>
            <person name="Jeske O."/>
            <person name="Meyerdierks A."/>
            <person name="Storesund J.E."/>
            <person name="Kallscheuer N."/>
            <person name="Luecker S."/>
            <person name="Lage O.M."/>
            <person name="Pohl T."/>
            <person name="Merkel B.J."/>
            <person name="Hornburger P."/>
            <person name="Mueller R.-W."/>
            <person name="Bruemmer F."/>
            <person name="Labrenz M."/>
            <person name="Spormann A.M."/>
            <person name="Op den Camp H."/>
            <person name="Overmann J."/>
            <person name="Amann R."/>
            <person name="Jetten M.S.M."/>
            <person name="Mascher T."/>
            <person name="Medema M.H."/>
            <person name="Devos D.P."/>
            <person name="Kaster A.-K."/>
            <person name="Ovreas L."/>
            <person name="Rohde M."/>
            <person name="Galperin M.Y."/>
            <person name="Jogler C."/>
        </authorList>
    </citation>
    <scope>NUCLEOTIDE SEQUENCE [LARGE SCALE GENOMIC DNA]</scope>
    <source>
        <strain evidence="5 6">EC9</strain>
    </source>
</reference>
<evidence type="ECO:0000256" key="1">
    <source>
        <dbReference type="ARBA" id="ARBA00023015"/>
    </source>
</evidence>
<name>A0A517M0R1_9BACT</name>
<evidence type="ECO:0000256" key="3">
    <source>
        <dbReference type="ARBA" id="ARBA00023163"/>
    </source>
</evidence>
<accession>A0A517M0R1</accession>
<dbReference type="PANTHER" id="PTHR43133:SF39">
    <property type="entry name" value="SIMILAR TO RNA POLYMERASE SIGMA-E FACTOR"/>
    <property type="match status" value="1"/>
</dbReference>